<dbReference type="InterPro" id="IPR002933">
    <property type="entry name" value="Peptidase_M20"/>
</dbReference>
<dbReference type="STRING" id="1304284.L21TH_1023"/>
<accession>R1CF39</accession>
<evidence type="ECO:0000256" key="6">
    <source>
        <dbReference type="ARBA" id="ARBA00022833"/>
    </source>
</evidence>
<dbReference type="PANTHER" id="PTHR43808:SF31">
    <property type="entry name" value="N-ACETYL-L-CITRULLINE DEACETYLASE"/>
    <property type="match status" value="1"/>
</dbReference>
<evidence type="ECO:0000313" key="10">
    <source>
        <dbReference type="EMBL" id="EOD00915.1"/>
    </source>
</evidence>
<reference evidence="10 11" key="1">
    <citation type="journal article" date="2015" name="Geomicrobiol. J.">
        <title>Caldisalinibacter kiritimatiensis gen. nov., sp. nov., a moderately thermohalophilic thiosulfate-reducing bacterium from a hypersaline microbial mat.</title>
        <authorList>
            <person name="Ben Hania W."/>
            <person name="Joseph M."/>
            <person name="Fiebig A."/>
            <person name="Bunk B."/>
            <person name="Klenk H.-P."/>
            <person name="Fardeau M.-L."/>
            <person name="Spring S."/>
        </authorList>
    </citation>
    <scope>NUCLEOTIDE SEQUENCE [LARGE SCALE GENOMIC DNA]</scope>
    <source>
        <strain evidence="10 11">L21-TH-D2</strain>
    </source>
</reference>
<comment type="similarity">
    <text evidence="2">Belongs to the peptidase M20A family.</text>
</comment>
<keyword evidence="5" id="KW-0378">Hydrolase</keyword>
<dbReference type="RefSeq" id="WP_006310997.1">
    <property type="nucleotide sequence ID" value="NZ_ARZA01000105.1"/>
</dbReference>
<organism evidence="10 11">
    <name type="scientific">Caldisalinibacter kiritimatiensis</name>
    <dbReference type="NCBI Taxonomy" id="1304284"/>
    <lineage>
        <taxon>Bacteria</taxon>
        <taxon>Bacillati</taxon>
        <taxon>Bacillota</taxon>
        <taxon>Tissierellia</taxon>
        <taxon>Tissierellales</taxon>
        <taxon>Thermohalobacteraceae</taxon>
        <taxon>Caldisalinibacter</taxon>
    </lineage>
</organism>
<keyword evidence="8" id="KW-0482">Metalloprotease</keyword>
<keyword evidence="4" id="KW-0479">Metal-binding</keyword>
<evidence type="ECO:0000256" key="7">
    <source>
        <dbReference type="ARBA" id="ARBA00022997"/>
    </source>
</evidence>
<dbReference type="OrthoDB" id="9761532at2"/>
<dbReference type="CDD" id="cd03888">
    <property type="entry name" value="M20_PepV"/>
    <property type="match status" value="1"/>
</dbReference>
<dbReference type="PATRIC" id="fig|1304284.3.peg.1004"/>
<sequence>MKLESLVESYKNEIVESVKKIVRIKSVEGQSRPGMPFGEGVNEALEYALKLSEKLGFKTKNFEGYAGHAEFGEGDKTIGILVHLDVVPEGDNWTYPPYGAEIHDGKIFGRGTIDDKGPAIAAMYAMKAVKESGLPINNKIRIIFGTNEESGWKGINYYLSKVDAPDLAFTPDADFPVIHGEKGIVDIVLKKKFNNKCNDDIIIKSIKGGNRPNMVPDLCRAVIEVSDDKKDNVLNTFEQFIKNTGYNIDLEDNGNTLIVVSKGKSAHGSTPEEGKNAISQLMKFLNEIVSGECEICEFIKFYNDKIGMEYNGESIGCGLEDDVSGKLTFNVGVIDLSEDKVEVAVNIRYPIKHDKETIYNGIKEVISEMGIKIEEKDHLAPIYLPENHFLVEKLMKVYREVTGDNESKPITIGGGTYARAMDNAVAFGALMPGQEELAHQKDEYISIEHLMDITKIYAKALYELVK</sequence>
<dbReference type="SUPFAM" id="SSF53187">
    <property type="entry name" value="Zn-dependent exopeptidases"/>
    <property type="match status" value="1"/>
</dbReference>
<dbReference type="NCBIfam" id="TIGR01887">
    <property type="entry name" value="dipeptidaselike"/>
    <property type="match status" value="1"/>
</dbReference>
<dbReference type="InterPro" id="IPR050072">
    <property type="entry name" value="Peptidase_M20A"/>
</dbReference>
<dbReference type="Gene3D" id="3.40.630.10">
    <property type="entry name" value="Zn peptidases"/>
    <property type="match status" value="1"/>
</dbReference>
<evidence type="ECO:0000256" key="4">
    <source>
        <dbReference type="ARBA" id="ARBA00022723"/>
    </source>
</evidence>
<dbReference type="eggNOG" id="COG0624">
    <property type="taxonomic scope" value="Bacteria"/>
</dbReference>
<dbReference type="GO" id="GO:0016805">
    <property type="term" value="F:dipeptidase activity"/>
    <property type="evidence" value="ECO:0007669"/>
    <property type="project" value="UniProtKB-KW"/>
</dbReference>
<keyword evidence="7" id="KW-0224">Dipeptidase</keyword>
<dbReference type="SUPFAM" id="SSF55031">
    <property type="entry name" value="Bacterial exopeptidase dimerisation domain"/>
    <property type="match status" value="1"/>
</dbReference>
<evidence type="ECO:0000259" key="9">
    <source>
        <dbReference type="Pfam" id="PF07687"/>
    </source>
</evidence>
<dbReference type="PANTHER" id="PTHR43808">
    <property type="entry name" value="ACETYLORNITHINE DEACETYLASE"/>
    <property type="match status" value="1"/>
</dbReference>
<protein>
    <submittedName>
        <fullName evidence="10">Acetylornithine deacetylase</fullName>
    </submittedName>
</protein>
<dbReference type="GO" id="GO:0008270">
    <property type="term" value="F:zinc ion binding"/>
    <property type="evidence" value="ECO:0007669"/>
    <property type="project" value="InterPro"/>
</dbReference>
<dbReference type="Pfam" id="PF07687">
    <property type="entry name" value="M20_dimer"/>
    <property type="match status" value="1"/>
</dbReference>
<dbReference type="GO" id="GO:0006508">
    <property type="term" value="P:proteolysis"/>
    <property type="evidence" value="ECO:0007669"/>
    <property type="project" value="UniProtKB-KW"/>
</dbReference>
<evidence type="ECO:0000256" key="1">
    <source>
        <dbReference type="ARBA" id="ARBA00001947"/>
    </source>
</evidence>
<evidence type="ECO:0000256" key="3">
    <source>
        <dbReference type="ARBA" id="ARBA00022670"/>
    </source>
</evidence>
<dbReference type="InterPro" id="IPR010964">
    <property type="entry name" value="M20A_pepV-rel"/>
</dbReference>
<evidence type="ECO:0000256" key="5">
    <source>
        <dbReference type="ARBA" id="ARBA00022801"/>
    </source>
</evidence>
<dbReference type="AlphaFoldDB" id="R1CF39"/>
<dbReference type="GO" id="GO:0006526">
    <property type="term" value="P:L-arginine biosynthetic process"/>
    <property type="evidence" value="ECO:0007669"/>
    <property type="project" value="TreeGrafter"/>
</dbReference>
<dbReference type="PROSITE" id="PS00759">
    <property type="entry name" value="ARGE_DAPE_CPG2_2"/>
    <property type="match status" value="1"/>
</dbReference>
<dbReference type="EMBL" id="ARZA01000105">
    <property type="protein sequence ID" value="EOD00915.1"/>
    <property type="molecule type" value="Genomic_DNA"/>
</dbReference>
<dbReference type="Proteomes" id="UP000013378">
    <property type="component" value="Unassembled WGS sequence"/>
</dbReference>
<proteinExistence type="inferred from homology"/>
<feature type="domain" description="Peptidase M20 dimerisation" evidence="9">
    <location>
        <begin position="259"/>
        <end position="368"/>
    </location>
</feature>
<name>R1CF39_9FIRM</name>
<comment type="cofactor">
    <cofactor evidence="1">
        <name>Zn(2+)</name>
        <dbReference type="ChEBI" id="CHEBI:29105"/>
    </cofactor>
</comment>
<keyword evidence="6" id="KW-0862">Zinc</keyword>
<comment type="caution">
    <text evidence="10">The sequence shown here is derived from an EMBL/GenBank/DDBJ whole genome shotgun (WGS) entry which is preliminary data.</text>
</comment>
<keyword evidence="11" id="KW-1185">Reference proteome</keyword>
<dbReference type="NCBIfam" id="NF005591">
    <property type="entry name" value="PRK07318.1"/>
    <property type="match status" value="1"/>
</dbReference>
<dbReference type="Gene3D" id="3.30.70.360">
    <property type="match status" value="2"/>
</dbReference>
<keyword evidence="3" id="KW-0645">Protease</keyword>
<dbReference type="InterPro" id="IPR001261">
    <property type="entry name" value="ArgE/DapE_CS"/>
</dbReference>
<evidence type="ECO:0000256" key="2">
    <source>
        <dbReference type="ARBA" id="ARBA00006247"/>
    </source>
</evidence>
<dbReference type="GO" id="GO:0008777">
    <property type="term" value="F:acetylornithine deacetylase activity"/>
    <property type="evidence" value="ECO:0007669"/>
    <property type="project" value="TreeGrafter"/>
</dbReference>
<dbReference type="GO" id="GO:0008237">
    <property type="term" value="F:metallopeptidase activity"/>
    <property type="evidence" value="ECO:0007669"/>
    <property type="project" value="UniProtKB-KW"/>
</dbReference>
<gene>
    <name evidence="10" type="ORF">L21TH_1023</name>
</gene>
<evidence type="ECO:0000256" key="8">
    <source>
        <dbReference type="ARBA" id="ARBA00023049"/>
    </source>
</evidence>
<dbReference type="InterPro" id="IPR036264">
    <property type="entry name" value="Bact_exopeptidase_dim_dom"/>
</dbReference>
<dbReference type="InterPro" id="IPR011650">
    <property type="entry name" value="Peptidase_M20_dimer"/>
</dbReference>
<evidence type="ECO:0000313" key="11">
    <source>
        <dbReference type="Proteomes" id="UP000013378"/>
    </source>
</evidence>
<dbReference type="Pfam" id="PF01546">
    <property type="entry name" value="Peptidase_M20"/>
    <property type="match status" value="1"/>
</dbReference>